<dbReference type="PANTHER" id="PTHR35337:SF1">
    <property type="entry name" value="SLR1478 PROTEIN"/>
    <property type="match status" value="1"/>
</dbReference>
<keyword evidence="1" id="KW-0472">Membrane</keyword>
<reference evidence="2 3" key="1">
    <citation type="submission" date="2021-01" db="EMBL/GenBank/DDBJ databases">
        <title>Identification of strong promoters based on the transcriptome of Brevibacillus choshinensis.</title>
        <authorList>
            <person name="Yao D."/>
            <person name="Zhang K."/>
            <person name="Wu J."/>
        </authorList>
    </citation>
    <scope>NUCLEOTIDE SEQUENCE [LARGE SCALE GENOMIC DNA]</scope>
    <source>
        <strain evidence="2 3">HPD31-SP3</strain>
    </source>
</reference>
<gene>
    <name evidence="2" type="ORF">JNE38_01625</name>
</gene>
<name>A0ABX7FNZ0_BRECH</name>
<dbReference type="EMBL" id="CP069127">
    <property type="protein sequence ID" value="QRG67954.1"/>
    <property type="molecule type" value="Genomic_DNA"/>
</dbReference>
<accession>A0ABX7FNZ0</accession>
<keyword evidence="1" id="KW-0812">Transmembrane</keyword>
<feature type="transmembrane region" description="Helical" evidence="1">
    <location>
        <begin position="176"/>
        <end position="200"/>
    </location>
</feature>
<evidence type="ECO:0000313" key="3">
    <source>
        <dbReference type="Proteomes" id="UP000596248"/>
    </source>
</evidence>
<feature type="transmembrane region" description="Helical" evidence="1">
    <location>
        <begin position="12"/>
        <end position="32"/>
    </location>
</feature>
<evidence type="ECO:0000313" key="2">
    <source>
        <dbReference type="EMBL" id="QRG67954.1"/>
    </source>
</evidence>
<feature type="transmembrane region" description="Helical" evidence="1">
    <location>
        <begin position="109"/>
        <end position="127"/>
    </location>
</feature>
<evidence type="ECO:0000256" key="1">
    <source>
        <dbReference type="SAM" id="Phobius"/>
    </source>
</evidence>
<dbReference type="RefSeq" id="WP_203354967.1">
    <property type="nucleotide sequence ID" value="NZ_CP069127.1"/>
</dbReference>
<organism evidence="2 3">
    <name type="scientific">Brevibacillus choshinensis</name>
    <dbReference type="NCBI Taxonomy" id="54911"/>
    <lineage>
        <taxon>Bacteria</taxon>
        <taxon>Bacillati</taxon>
        <taxon>Bacillota</taxon>
        <taxon>Bacilli</taxon>
        <taxon>Bacillales</taxon>
        <taxon>Paenibacillaceae</taxon>
        <taxon>Brevibacillus</taxon>
    </lineage>
</organism>
<dbReference type="PANTHER" id="PTHR35337">
    <property type="entry name" value="SLR1478 PROTEIN"/>
    <property type="match status" value="1"/>
</dbReference>
<dbReference type="Proteomes" id="UP000596248">
    <property type="component" value="Chromosome"/>
</dbReference>
<keyword evidence="1" id="KW-1133">Transmembrane helix</keyword>
<feature type="transmembrane region" description="Helical" evidence="1">
    <location>
        <begin position="74"/>
        <end position="97"/>
    </location>
</feature>
<protein>
    <submittedName>
        <fullName evidence="2">Stage II sporulation protein M</fullName>
    </submittedName>
</protein>
<feature type="transmembrane region" description="Helical" evidence="1">
    <location>
        <begin position="133"/>
        <end position="155"/>
    </location>
</feature>
<dbReference type="Pfam" id="PF01944">
    <property type="entry name" value="SpoIIM"/>
    <property type="match status" value="1"/>
</dbReference>
<sequence length="214" mass="23387">MKNHLQRLWLDNRGFFLAACLLFIGGGLIGYFQAPMVEAMVSELMGQLKEIVDRIKESGGGVFATFWMIFSNNVVSALMMMALGLFFAFFPIIGLVANGILLGFILSKSVGVSPWLMLGAGILPHGIFELPAVLFAAGVGIRLGLLSFRSVGVLFQPHKIERLKNDWYDTLKQFPVAVITVIALLLIAAIVESSITPYILNGLIGDQMKLNLVK</sequence>
<proteinExistence type="predicted"/>
<keyword evidence="3" id="KW-1185">Reference proteome</keyword>
<dbReference type="InterPro" id="IPR002798">
    <property type="entry name" value="SpoIIM-like"/>
</dbReference>